<evidence type="ECO:0000313" key="3">
    <source>
        <dbReference type="EMBL" id="GEU62983.1"/>
    </source>
</evidence>
<feature type="compositionally biased region" description="Basic residues" evidence="1">
    <location>
        <begin position="217"/>
        <end position="226"/>
    </location>
</feature>
<feature type="region of interest" description="Disordered" evidence="1">
    <location>
        <begin position="290"/>
        <end position="316"/>
    </location>
</feature>
<dbReference type="PROSITE" id="PS50994">
    <property type="entry name" value="INTEGRASE"/>
    <property type="match status" value="1"/>
</dbReference>
<name>A0A6L2LMD8_TANCI</name>
<dbReference type="PANTHER" id="PTHR11439:SF495">
    <property type="entry name" value="REVERSE TRANSCRIPTASE, RNA-DEPENDENT DNA POLYMERASE-RELATED"/>
    <property type="match status" value="1"/>
</dbReference>
<reference evidence="3" key="1">
    <citation type="journal article" date="2019" name="Sci. Rep.">
        <title>Draft genome of Tanacetum cinerariifolium, the natural source of mosquito coil.</title>
        <authorList>
            <person name="Yamashiro T."/>
            <person name="Shiraishi A."/>
            <person name="Satake H."/>
            <person name="Nakayama K."/>
        </authorList>
    </citation>
    <scope>NUCLEOTIDE SEQUENCE</scope>
</reference>
<gene>
    <name evidence="3" type="ORF">Tci_034961</name>
</gene>
<dbReference type="GO" id="GO:0015074">
    <property type="term" value="P:DNA integration"/>
    <property type="evidence" value="ECO:0007669"/>
    <property type="project" value="InterPro"/>
</dbReference>
<evidence type="ECO:0000259" key="2">
    <source>
        <dbReference type="PROSITE" id="PS50994"/>
    </source>
</evidence>
<accession>A0A6L2LMD8</accession>
<feature type="region of interest" description="Disordered" evidence="1">
    <location>
        <begin position="202"/>
        <end position="242"/>
    </location>
</feature>
<dbReference type="SUPFAM" id="SSF53098">
    <property type="entry name" value="Ribonuclease H-like"/>
    <property type="match status" value="1"/>
</dbReference>
<dbReference type="PANTHER" id="PTHR11439">
    <property type="entry name" value="GAG-POL-RELATED RETROTRANSPOSON"/>
    <property type="match status" value="1"/>
</dbReference>
<dbReference type="Gene3D" id="3.30.420.10">
    <property type="entry name" value="Ribonuclease H-like superfamily/Ribonuclease H"/>
    <property type="match status" value="1"/>
</dbReference>
<proteinExistence type="predicted"/>
<evidence type="ECO:0000256" key="1">
    <source>
        <dbReference type="SAM" id="MobiDB-lite"/>
    </source>
</evidence>
<feature type="compositionally biased region" description="Basic residues" evidence="1">
    <location>
        <begin position="294"/>
        <end position="308"/>
    </location>
</feature>
<dbReference type="InterPro" id="IPR013103">
    <property type="entry name" value="RVT_2"/>
</dbReference>
<dbReference type="InterPro" id="IPR036397">
    <property type="entry name" value="RNaseH_sf"/>
</dbReference>
<dbReference type="EMBL" id="BKCJ010004769">
    <property type="protein sequence ID" value="GEU62983.1"/>
    <property type="molecule type" value="Genomic_DNA"/>
</dbReference>
<dbReference type="Pfam" id="PF13976">
    <property type="entry name" value="gag_pre-integrs"/>
    <property type="match status" value="1"/>
</dbReference>
<comment type="caution">
    <text evidence="3">The sequence shown here is derived from an EMBL/GenBank/DDBJ whole genome shotgun (WGS) entry which is preliminary data.</text>
</comment>
<protein>
    <recommendedName>
        <fullName evidence="2">Integrase catalytic domain-containing protein</fullName>
    </recommendedName>
</protein>
<dbReference type="InterPro" id="IPR025724">
    <property type="entry name" value="GAG-pre-integrase_dom"/>
</dbReference>
<dbReference type="Pfam" id="PF07727">
    <property type="entry name" value="RVT_2"/>
    <property type="match status" value="1"/>
</dbReference>
<sequence length="1558" mass="180176">MTLDIHNWSSFVHQEIHKIVKDEIFSIVNQVDARVQNFKIQFLKEAVKFVRDFKSIIKEADGSLTKHKALEFEIESLLRAVVSQDIMSIVQHPTVVKTFDLQTELERTKEQFENCIIKKENEYAKLWNDWYENAKNANTTKFHTLDPLSQKLENKNVELEFQVFNYAKENAHLKTTTIIDSLQDKIHDTIYENAKLRAQLFDKTSEQQDTTNDNIAKTRRPQPRRNTKNDRVPSASKTSCSKNKEIKNDKLEVVCAMCNQCLITANHDVCVLNYVNGMNYHVKKINASVSNTANKKKHKSKVLKPKKVGSKERLASTKPRKPRTCLRWSPIGRIFDLKGKSFKSSELESQSDCSHGVNACNSNPQEPTSKRFPNFTFSLASDLNLFMRDILITNVYFIEGLGHNLLSVGQFYDSDLEVAFRRNIYFVRNLERVDLLKGNRTTNLYTINLHEMAFASLICLMACATSIKSWLWHQHLSHLNFDTINDLPKNDLVTGLLKFRYHKEHLYPSCEQGKSKKASHPPKPVPNSKQRLHLLHMDLCGPMRVKSINGKRYVLVIVDDYSRYTWVHFLRSKDEAPEEIKTFLKKITVLLQAPVIMNTSKKGIHGMKKSDNDHEDIGKLGAKGDIGFFIGYFPNSWAYIVYNRWKNKIMETMNVTFDELSVMTFEQRNLKPELQSTTSGQISSGLDLTYAPSTITTQKPTEHELDLLFKAMYDDYIGGQPQLLNQLQTDDDMSMYALTVSTIEPSNVKEDMKDPAWIESMQEELLQCKRLGVWVLVHAPDSIKPLTLKWLLKSKHDEENTIIKNKTRLVVRGYFQKEGIDFEESFTPFARMEAIKIFLAYAAHKSFIVFQMDVKTAFLHCTLKEDVYVCQPKGFIDANHPNHVYKLKKALYGLKQAPKAWYDELSKFLLQNHFFKGTIDPTLFIRRFDDDILVVQVYVDDIIFGSINPMYTQLFFDLMKSHFEMSMMGEMMFLLGLQVNQSPRGILKNQSNYVLEILKKYGMETCDPVGTPMKFKDKLDLDKNGTLVDVTKYHSMIGSLMCLTSSRPNIVHATCLCARYQVKPTEKHLNEVKRIFYYLWGIVNMGLWYTKDFGFELIGFSDADYVGCKDTFKSTSEYVSLSACCAQVIWMRTQLLNHGFHFNKIPIYCDSKLAIAISYNPVQHSRTKHIAVRYHFIKEHVENGMIELYFVKTDYQLAELFTKALPVDRFNYLVRHLGMRSLSPRELKRLAKYRMIIPMRITDATSVKVLQEPREPRSTTDHTREVGTTEIAGTASEPYPTTYVMVIDESWTLLYHNDPKFYRGLAAFLKYYDALLNSFGNIRCPCCKCRNVSWELRRNQVNEGMTQYRSYGVNASSYLHRNQHHQGRMTYPSVRYGVTSTQGQNGWDPTYNEAWYHHGEPNLSPSSVVHNTTQPQMSDMKTANEELYLGCDFMKQLDCMVRLAHFKVKGGIRAFEQETRDLNVEIKKMKELKANYGVTSMQELRRNQVNEGMTQHPRNMMGEVDTDTLTIEKYLMLTQGNQTPSLVKTEFGGVMAKDIENITIVEYIEYGAEMKRQS</sequence>
<dbReference type="InterPro" id="IPR057670">
    <property type="entry name" value="SH3_retrovirus"/>
</dbReference>
<feature type="domain" description="Integrase catalytic" evidence="2">
    <location>
        <begin position="520"/>
        <end position="708"/>
    </location>
</feature>
<dbReference type="GO" id="GO:0003676">
    <property type="term" value="F:nucleic acid binding"/>
    <property type="evidence" value="ECO:0007669"/>
    <property type="project" value="InterPro"/>
</dbReference>
<dbReference type="InterPro" id="IPR043502">
    <property type="entry name" value="DNA/RNA_pol_sf"/>
</dbReference>
<dbReference type="Pfam" id="PF25597">
    <property type="entry name" value="SH3_retrovirus"/>
    <property type="match status" value="1"/>
</dbReference>
<dbReference type="InterPro" id="IPR012337">
    <property type="entry name" value="RNaseH-like_sf"/>
</dbReference>
<dbReference type="SUPFAM" id="SSF56672">
    <property type="entry name" value="DNA/RNA polymerases"/>
    <property type="match status" value="1"/>
</dbReference>
<organism evidence="3">
    <name type="scientific">Tanacetum cinerariifolium</name>
    <name type="common">Dalmatian daisy</name>
    <name type="synonym">Chrysanthemum cinerariifolium</name>
    <dbReference type="NCBI Taxonomy" id="118510"/>
    <lineage>
        <taxon>Eukaryota</taxon>
        <taxon>Viridiplantae</taxon>
        <taxon>Streptophyta</taxon>
        <taxon>Embryophyta</taxon>
        <taxon>Tracheophyta</taxon>
        <taxon>Spermatophyta</taxon>
        <taxon>Magnoliopsida</taxon>
        <taxon>eudicotyledons</taxon>
        <taxon>Gunneridae</taxon>
        <taxon>Pentapetalae</taxon>
        <taxon>asterids</taxon>
        <taxon>campanulids</taxon>
        <taxon>Asterales</taxon>
        <taxon>Asteraceae</taxon>
        <taxon>Asteroideae</taxon>
        <taxon>Anthemideae</taxon>
        <taxon>Anthemidinae</taxon>
        <taxon>Tanacetum</taxon>
    </lineage>
</organism>
<dbReference type="InterPro" id="IPR001584">
    <property type="entry name" value="Integrase_cat-core"/>
</dbReference>
<dbReference type="CDD" id="cd09272">
    <property type="entry name" value="RNase_HI_RT_Ty1"/>
    <property type="match status" value="1"/>
</dbReference>